<protein>
    <submittedName>
        <fullName evidence="2">Alkaline phosphatase</fullName>
    </submittedName>
</protein>
<dbReference type="AlphaFoldDB" id="A0AAN5A0Z4"/>
<name>A0AAN5A0Z4_9RHOB</name>
<dbReference type="Proteomes" id="UP000634647">
    <property type="component" value="Unassembled WGS sequence"/>
</dbReference>
<gene>
    <name evidence="2" type="ORF">GCM10008024_26250</name>
    <name evidence="3" type="ORF">SAMN05444006_11264</name>
</gene>
<dbReference type="EMBL" id="FNOB01000012">
    <property type="protein sequence ID" value="SDX23817.1"/>
    <property type="molecule type" value="Genomic_DNA"/>
</dbReference>
<comment type="caution">
    <text evidence="2">The sequence shown here is derived from an EMBL/GenBank/DDBJ whole genome shotgun (WGS) entry which is preliminary data.</text>
</comment>
<accession>A0AAN5A0Z4</accession>
<reference evidence="2" key="1">
    <citation type="journal article" date="2014" name="Int. J. Syst. Evol. Microbiol.">
        <title>Complete genome sequence of Corynebacterium casei LMG S-19264T (=DSM 44701T), isolated from a smear-ripened cheese.</title>
        <authorList>
            <consortium name="US DOE Joint Genome Institute (JGI-PGF)"/>
            <person name="Walter F."/>
            <person name="Albersmeier A."/>
            <person name="Kalinowski J."/>
            <person name="Ruckert C."/>
        </authorList>
    </citation>
    <scope>NUCLEOTIDE SEQUENCE</scope>
    <source>
        <strain evidence="2">CGMCC 1.10859</strain>
    </source>
</reference>
<dbReference type="Pfam" id="PF06844">
    <property type="entry name" value="DUF1244"/>
    <property type="match status" value="1"/>
</dbReference>
<feature type="domain" description="SMc04008-like" evidence="1">
    <location>
        <begin position="41"/>
        <end position="106"/>
    </location>
</feature>
<dbReference type="EMBL" id="BNAB01000012">
    <property type="protein sequence ID" value="GHE03349.1"/>
    <property type="molecule type" value="Genomic_DNA"/>
</dbReference>
<reference evidence="3 4" key="2">
    <citation type="submission" date="2016-10" db="EMBL/GenBank/DDBJ databases">
        <authorList>
            <person name="Varghese N."/>
            <person name="Submissions S."/>
        </authorList>
    </citation>
    <scope>NUCLEOTIDE SEQUENCE [LARGE SCALE GENOMIC DNA]</scope>
    <source>
        <strain evidence="3 4">DSM 24802</strain>
    </source>
</reference>
<dbReference type="InterPro" id="IPR023163">
    <property type="entry name" value="SMc04008-like_domain"/>
</dbReference>
<evidence type="ECO:0000313" key="5">
    <source>
        <dbReference type="Proteomes" id="UP000634647"/>
    </source>
</evidence>
<organism evidence="2 5">
    <name type="scientific">Allgaiera indica</name>
    <dbReference type="NCBI Taxonomy" id="765699"/>
    <lineage>
        <taxon>Bacteria</taxon>
        <taxon>Pseudomonadati</taxon>
        <taxon>Pseudomonadota</taxon>
        <taxon>Alphaproteobacteria</taxon>
        <taxon>Rhodobacterales</taxon>
        <taxon>Paracoccaceae</taxon>
        <taxon>Allgaiera</taxon>
    </lineage>
</organism>
<reference evidence="2" key="3">
    <citation type="submission" date="2023-06" db="EMBL/GenBank/DDBJ databases">
        <authorList>
            <person name="Sun Q."/>
            <person name="Zhou Y."/>
        </authorList>
    </citation>
    <scope>NUCLEOTIDE SEQUENCE</scope>
    <source>
        <strain evidence="2">CGMCC 1.10859</strain>
    </source>
</reference>
<evidence type="ECO:0000259" key="1">
    <source>
        <dbReference type="Pfam" id="PF06844"/>
    </source>
</evidence>
<sequence>MGSPVQEDPAMDKIDPRTRTELEAAAFRALRHHLMEARPDVQNIDLMNLAGFCRNCLSRWYQEAAQERGIEMSKEAARTAFYGMSYEAWKADHQAPASAEKQHEFTRAFARNVEGKPDKD</sequence>
<evidence type="ECO:0000313" key="3">
    <source>
        <dbReference type="EMBL" id="SDX23817.1"/>
    </source>
</evidence>
<dbReference type="Proteomes" id="UP000199541">
    <property type="component" value="Unassembled WGS sequence"/>
</dbReference>
<dbReference type="InterPro" id="IPR036810">
    <property type="entry name" value="SMc04008-like_sf"/>
</dbReference>
<dbReference type="SUPFAM" id="SSF158757">
    <property type="entry name" value="SMc04008-like"/>
    <property type="match status" value="1"/>
</dbReference>
<proteinExistence type="predicted"/>
<evidence type="ECO:0000313" key="2">
    <source>
        <dbReference type="EMBL" id="GHE03349.1"/>
    </source>
</evidence>
<evidence type="ECO:0000313" key="4">
    <source>
        <dbReference type="Proteomes" id="UP000199541"/>
    </source>
</evidence>
<dbReference type="Gene3D" id="1.10.3340.10">
    <property type="entry name" value="SMc04008-like"/>
    <property type="match status" value="1"/>
</dbReference>
<keyword evidence="4" id="KW-1185">Reference proteome</keyword>